<name>A0A317WE18_9EURO</name>
<dbReference type="VEuPathDB" id="FungiDB:BO70DRAFT_28147"/>
<accession>A0A317WE18</accession>
<comment type="caution">
    <text evidence="1">The sequence shown here is derived from an EMBL/GenBank/DDBJ whole genome shotgun (WGS) entry which is preliminary data.</text>
</comment>
<organism evidence="1 2">
    <name type="scientific">Aspergillus heteromorphus CBS 117.55</name>
    <dbReference type="NCBI Taxonomy" id="1448321"/>
    <lineage>
        <taxon>Eukaryota</taxon>
        <taxon>Fungi</taxon>
        <taxon>Dikarya</taxon>
        <taxon>Ascomycota</taxon>
        <taxon>Pezizomycotina</taxon>
        <taxon>Eurotiomycetes</taxon>
        <taxon>Eurotiomycetidae</taxon>
        <taxon>Eurotiales</taxon>
        <taxon>Aspergillaceae</taxon>
        <taxon>Aspergillus</taxon>
        <taxon>Aspergillus subgen. Circumdati</taxon>
    </lineage>
</organism>
<evidence type="ECO:0000313" key="2">
    <source>
        <dbReference type="Proteomes" id="UP000247233"/>
    </source>
</evidence>
<protein>
    <submittedName>
        <fullName evidence="1">Uncharacterized protein</fullName>
    </submittedName>
</protein>
<proteinExistence type="predicted"/>
<dbReference type="EMBL" id="MSFL01000010">
    <property type="protein sequence ID" value="PWY83547.1"/>
    <property type="molecule type" value="Genomic_DNA"/>
</dbReference>
<sequence>MDTIPFTCYNVADPAMATRATFAPSRTPPETPRRLVLLAGHRLSQDTPPPPRGAPNRLSHLNRSLVINTSPLVSLHSFPIGARPLAPR</sequence>
<dbReference type="GeneID" id="37061252"/>
<gene>
    <name evidence="1" type="ORF">BO70DRAFT_28147</name>
</gene>
<evidence type="ECO:0000313" key="1">
    <source>
        <dbReference type="EMBL" id="PWY83547.1"/>
    </source>
</evidence>
<keyword evidence="2" id="KW-1185">Reference proteome</keyword>
<dbReference type="Proteomes" id="UP000247233">
    <property type="component" value="Unassembled WGS sequence"/>
</dbReference>
<dbReference type="RefSeq" id="XP_025399990.1">
    <property type="nucleotide sequence ID" value="XM_025539015.1"/>
</dbReference>
<reference evidence="1 2" key="1">
    <citation type="submission" date="2016-12" db="EMBL/GenBank/DDBJ databases">
        <title>The genomes of Aspergillus section Nigri reveals drivers in fungal speciation.</title>
        <authorList>
            <consortium name="DOE Joint Genome Institute"/>
            <person name="Vesth T.C."/>
            <person name="Nybo J."/>
            <person name="Theobald S."/>
            <person name="Brandl J."/>
            <person name="Frisvad J.C."/>
            <person name="Nielsen K.F."/>
            <person name="Lyhne E.K."/>
            <person name="Kogle M.E."/>
            <person name="Kuo A."/>
            <person name="Riley R."/>
            <person name="Clum A."/>
            <person name="Nolan M."/>
            <person name="Lipzen A."/>
            <person name="Salamov A."/>
            <person name="Henrissat B."/>
            <person name="Wiebenga A."/>
            <person name="De Vries R.P."/>
            <person name="Grigoriev I.V."/>
            <person name="Mortensen U.H."/>
            <person name="Andersen M.R."/>
            <person name="Baker S.E."/>
        </authorList>
    </citation>
    <scope>NUCLEOTIDE SEQUENCE [LARGE SCALE GENOMIC DNA]</scope>
    <source>
        <strain evidence="1 2">CBS 117.55</strain>
    </source>
</reference>
<dbReference type="AlphaFoldDB" id="A0A317WE18"/>